<organism evidence="1">
    <name type="scientific">Ralstonia solanacearum</name>
    <name type="common">Pseudomonas solanacearum</name>
    <dbReference type="NCBI Taxonomy" id="305"/>
    <lineage>
        <taxon>Bacteria</taxon>
        <taxon>Pseudomonadati</taxon>
        <taxon>Pseudomonadota</taxon>
        <taxon>Betaproteobacteria</taxon>
        <taxon>Burkholderiales</taxon>
        <taxon>Burkholderiaceae</taxon>
        <taxon>Ralstonia</taxon>
        <taxon>Ralstonia solanacearum species complex</taxon>
    </lineage>
</organism>
<proteinExistence type="predicted"/>
<dbReference type="SUPFAM" id="SSF51430">
    <property type="entry name" value="NAD(P)-linked oxidoreductase"/>
    <property type="match status" value="1"/>
</dbReference>
<evidence type="ECO:0000313" key="1">
    <source>
        <dbReference type="EMBL" id="CUV12598.1"/>
    </source>
</evidence>
<reference evidence="1" key="1">
    <citation type="submission" date="2015-10" db="EMBL/GenBank/DDBJ databases">
        <authorList>
            <person name="Gilbert D.G."/>
        </authorList>
    </citation>
    <scope>NUCLEOTIDE SEQUENCE</scope>
    <source>
        <strain evidence="1">Phyl III-seqv23</strain>
    </source>
</reference>
<sequence length="50" mass="5393">MIPSSTRRANLQSNLAARDLRLTGDDMARIGALDQGERIADPAGIAPDWD</sequence>
<dbReference type="InterPro" id="IPR036812">
    <property type="entry name" value="NAD(P)_OxRdtase_dom_sf"/>
</dbReference>
<protein>
    <submittedName>
        <fullName evidence="1">Uncharacterized protein</fullName>
    </submittedName>
</protein>
<name>A0A0S4TRM6_RALSL</name>
<dbReference type="AlphaFoldDB" id="A0A0S4TRM6"/>
<gene>
    <name evidence="1" type="ORF">RUN39_v1_370140</name>
</gene>
<dbReference type="EMBL" id="LN899819">
    <property type="protein sequence ID" value="CUV12598.1"/>
    <property type="molecule type" value="Genomic_DNA"/>
</dbReference>
<dbReference type="Gene3D" id="3.20.20.100">
    <property type="entry name" value="NADP-dependent oxidoreductase domain"/>
    <property type="match status" value="1"/>
</dbReference>
<accession>A0A0S4TRM6</accession>